<dbReference type="PANTHER" id="PTHR46125">
    <property type="entry name" value="GATA TRANSCRIPTION FACTOR 28"/>
    <property type="match status" value="1"/>
</dbReference>
<dbReference type="EMBL" id="LR862135">
    <property type="protein sequence ID" value="CAD1841795.1"/>
    <property type="molecule type" value="Genomic_DNA"/>
</dbReference>
<evidence type="ECO:0000256" key="6">
    <source>
        <dbReference type="ARBA" id="ARBA00022819"/>
    </source>
</evidence>
<dbReference type="Pfam" id="PF00854">
    <property type="entry name" value="PTR2"/>
    <property type="match status" value="1"/>
</dbReference>
<feature type="transmembrane region" description="Helical" evidence="17">
    <location>
        <begin position="208"/>
        <end position="228"/>
    </location>
</feature>
<keyword evidence="12 17" id="KW-0472">Membrane</keyword>
<dbReference type="GO" id="GO:0003677">
    <property type="term" value="F:DNA binding"/>
    <property type="evidence" value="ECO:0007669"/>
    <property type="project" value="UniProtKB-KW"/>
</dbReference>
<keyword evidence="11" id="KW-0238">DNA-binding</keyword>
<keyword evidence="9 17" id="KW-1133">Transmembrane helix</keyword>
<gene>
    <name evidence="20" type="ORF">CB5_LOCUS25006</name>
</gene>
<evidence type="ECO:0000256" key="8">
    <source>
        <dbReference type="ARBA" id="ARBA00022843"/>
    </source>
</evidence>
<dbReference type="AlphaFoldDB" id="A0A6V7QG15"/>
<keyword evidence="4" id="KW-0479">Metal-binding</keyword>
<evidence type="ECO:0008006" key="21">
    <source>
        <dbReference type="Google" id="ProtNLM"/>
    </source>
</evidence>
<dbReference type="GO" id="GO:0016020">
    <property type="term" value="C:membrane"/>
    <property type="evidence" value="ECO:0007669"/>
    <property type="project" value="UniProtKB-SubCell"/>
</dbReference>
<evidence type="ECO:0000256" key="11">
    <source>
        <dbReference type="ARBA" id="ARBA00023125"/>
    </source>
</evidence>
<dbReference type="SMART" id="SM00979">
    <property type="entry name" value="TIFY"/>
    <property type="match status" value="1"/>
</dbReference>
<evidence type="ECO:0000256" key="3">
    <source>
        <dbReference type="ARBA" id="ARBA00022692"/>
    </source>
</evidence>
<protein>
    <recommendedName>
        <fullName evidence="21">Tify domain-containing protein</fullName>
    </recommendedName>
</protein>
<organism evidence="20">
    <name type="scientific">Ananas comosus var. bracteatus</name>
    <name type="common">red pineapple</name>
    <dbReference type="NCBI Taxonomy" id="296719"/>
    <lineage>
        <taxon>Eukaryota</taxon>
        <taxon>Viridiplantae</taxon>
        <taxon>Streptophyta</taxon>
        <taxon>Embryophyta</taxon>
        <taxon>Tracheophyta</taxon>
        <taxon>Spermatophyta</taxon>
        <taxon>Magnoliopsida</taxon>
        <taxon>Liliopsida</taxon>
        <taxon>Poales</taxon>
        <taxon>Bromeliaceae</taxon>
        <taxon>Bromelioideae</taxon>
        <taxon>Ananas</taxon>
    </lineage>
</organism>
<dbReference type="InterPro" id="IPR018467">
    <property type="entry name" value="CCT_CS"/>
</dbReference>
<reference evidence="20" key="1">
    <citation type="submission" date="2020-07" db="EMBL/GenBank/DDBJ databases">
        <authorList>
            <person name="Lin J."/>
        </authorList>
    </citation>
    <scope>NUCLEOTIDE SEQUENCE</scope>
</reference>
<dbReference type="PROSITE" id="PS51017">
    <property type="entry name" value="CCT"/>
    <property type="match status" value="1"/>
</dbReference>
<evidence type="ECO:0000256" key="16">
    <source>
        <dbReference type="PROSITE-ProRule" id="PRU00357"/>
    </source>
</evidence>
<keyword evidence="8" id="KW-0832">Ubl conjugation</keyword>
<evidence type="ECO:0000256" key="13">
    <source>
        <dbReference type="ARBA" id="ARBA00023159"/>
    </source>
</evidence>
<evidence type="ECO:0000256" key="17">
    <source>
        <dbReference type="SAM" id="Phobius"/>
    </source>
</evidence>
<dbReference type="GO" id="GO:0005634">
    <property type="term" value="C:nucleus"/>
    <property type="evidence" value="ECO:0007669"/>
    <property type="project" value="UniProtKB-SubCell"/>
</dbReference>
<dbReference type="GO" id="GO:0022857">
    <property type="term" value="F:transmembrane transporter activity"/>
    <property type="evidence" value="ECO:0007669"/>
    <property type="project" value="InterPro"/>
</dbReference>
<evidence type="ECO:0000256" key="7">
    <source>
        <dbReference type="ARBA" id="ARBA00022833"/>
    </source>
</evidence>
<comment type="subcellular location">
    <subcellularLocation>
        <location evidence="2">Membrane</location>
        <topology evidence="2">Multi-pass membrane protein</topology>
    </subcellularLocation>
    <subcellularLocation>
        <location evidence="1 16">Nucleus</location>
    </subcellularLocation>
</comment>
<evidence type="ECO:0000259" key="19">
    <source>
        <dbReference type="PROSITE" id="PS51320"/>
    </source>
</evidence>
<evidence type="ECO:0000256" key="12">
    <source>
        <dbReference type="ARBA" id="ARBA00023136"/>
    </source>
</evidence>
<evidence type="ECO:0000256" key="5">
    <source>
        <dbReference type="ARBA" id="ARBA00022771"/>
    </source>
</evidence>
<evidence type="ECO:0000256" key="15">
    <source>
        <dbReference type="ARBA" id="ARBA00023242"/>
    </source>
</evidence>
<keyword evidence="5" id="KW-0863">Zinc-finger</keyword>
<evidence type="ECO:0000256" key="2">
    <source>
        <dbReference type="ARBA" id="ARBA00004141"/>
    </source>
</evidence>
<keyword evidence="14" id="KW-0804">Transcription</keyword>
<keyword evidence="6" id="KW-1184">Jasmonic acid signaling pathway</keyword>
<dbReference type="PANTHER" id="PTHR46125:SF24">
    <property type="entry name" value="GATA TRANSCRIPTION FACTOR 18"/>
    <property type="match status" value="1"/>
</dbReference>
<evidence type="ECO:0000256" key="9">
    <source>
        <dbReference type="ARBA" id="ARBA00022989"/>
    </source>
</evidence>
<evidence type="ECO:0000259" key="18">
    <source>
        <dbReference type="PROSITE" id="PS51017"/>
    </source>
</evidence>
<feature type="domain" description="CCT" evidence="18">
    <location>
        <begin position="129"/>
        <end position="171"/>
    </location>
</feature>
<keyword evidence="7" id="KW-0862">Zinc</keyword>
<dbReference type="InterPro" id="IPR036259">
    <property type="entry name" value="MFS_trans_sf"/>
</dbReference>
<dbReference type="Gene3D" id="1.20.1250.20">
    <property type="entry name" value="MFS general substrate transporter like domains"/>
    <property type="match status" value="1"/>
</dbReference>
<keyword evidence="10" id="KW-0805">Transcription regulation</keyword>
<accession>A0A6V7QG15</accession>
<name>A0A6V7QG15_ANACO</name>
<evidence type="ECO:0000256" key="14">
    <source>
        <dbReference type="ARBA" id="ARBA00023163"/>
    </source>
</evidence>
<evidence type="ECO:0000256" key="10">
    <source>
        <dbReference type="ARBA" id="ARBA00023015"/>
    </source>
</evidence>
<sequence>MSEADPQERNVYGHDAVAGAEDLDGAISVAAVAPEQEHFADAADSAMPLMSAGSNQLTLLFQGEVYVFDSVTPEKVQAVLLLLGGCEVPTGIASMALPAQQDERYSLNIRLQLTVYDDILRRTDIPAKRIASLIRFREKRKERNFDKKIRYTVRKEVALRIEEMKCLIRIIPVWAAGIICFVALAQQWTFAVLQALTMDRHLGPHFQIPAGSFATIALLTLTLFIPIYDQLFVPSLDASPRDNIAPTARSGPGDLRLLHGGGRTGRREAEALRHRPRRRFAPLRPVACAAARSLGRRRGVQRGGSDRVLQPAVPRANAVHRRVALLLQRGGASYLSSIIVAVIHKSTGGDGPELAERRHKHREVGLLLLRVSRYGRREFRVFRGVRAFLQIQGHAGDGEGGGRRRGGEVK</sequence>
<dbReference type="InterPro" id="IPR000109">
    <property type="entry name" value="POT_fam"/>
</dbReference>
<dbReference type="Pfam" id="PF06200">
    <property type="entry name" value="tify"/>
    <property type="match status" value="1"/>
</dbReference>
<keyword evidence="3 17" id="KW-0812">Transmembrane</keyword>
<keyword evidence="13" id="KW-0010">Activator</keyword>
<feature type="domain" description="Tify" evidence="19">
    <location>
        <begin position="50"/>
        <end position="85"/>
    </location>
</feature>
<dbReference type="InterPro" id="IPR010399">
    <property type="entry name" value="Tify_dom"/>
</dbReference>
<dbReference type="Pfam" id="PF09425">
    <property type="entry name" value="Jas_motif"/>
    <property type="match status" value="1"/>
</dbReference>
<keyword evidence="15 16" id="KW-0539">Nucleus</keyword>
<proteinExistence type="predicted"/>
<dbReference type="InterPro" id="IPR010402">
    <property type="entry name" value="CCT_domain"/>
</dbReference>
<dbReference type="GO" id="GO:0006355">
    <property type="term" value="P:regulation of DNA-templated transcription"/>
    <property type="evidence" value="ECO:0007669"/>
    <property type="project" value="InterPro"/>
</dbReference>
<dbReference type="InterPro" id="IPR045280">
    <property type="entry name" value="TIFY-like"/>
</dbReference>
<dbReference type="GO" id="GO:0008270">
    <property type="term" value="F:zinc ion binding"/>
    <property type="evidence" value="ECO:0007669"/>
    <property type="project" value="UniProtKB-KW"/>
</dbReference>
<evidence type="ECO:0000313" key="20">
    <source>
        <dbReference type="EMBL" id="CAD1841795.1"/>
    </source>
</evidence>
<dbReference type="PROSITE" id="PS51320">
    <property type="entry name" value="TIFY"/>
    <property type="match status" value="1"/>
</dbReference>
<evidence type="ECO:0000256" key="1">
    <source>
        <dbReference type="ARBA" id="ARBA00004123"/>
    </source>
</evidence>
<evidence type="ECO:0000256" key="4">
    <source>
        <dbReference type="ARBA" id="ARBA00022723"/>
    </source>
</evidence>
<feature type="transmembrane region" description="Helical" evidence="17">
    <location>
        <begin position="166"/>
        <end position="188"/>
    </location>
</feature>